<dbReference type="Gene3D" id="3.40.50.300">
    <property type="entry name" value="P-loop containing nucleotide triphosphate hydrolases"/>
    <property type="match status" value="1"/>
</dbReference>
<keyword evidence="3 6" id="KW-0418">Kinase</keyword>
<dbReference type="GeneID" id="61366749"/>
<sequence length="313" mass="35965">MQDKTKSNTASQSDAATIAKQVELATRFRITDGTDFRLSAHPTRAAQDCGLAKKVGKRRLYERIGHLSELQARLYANGQWSMLMVLQALDAAGKDGVIKHVMSGINPEGVNVTSFKQPGPVELAHDYLWREHLALPQGGHIGIFNRSYYEEVLVTRVHPEILENQKIPPQLRKSPTLWDDRYRDIRHFEEYLARQGTVVVKFFLHLSKDEQRKRFLSRINHPDKNWKFSSADIHERGYWDSYQEAYEQAIRNTASPHAPWFIVPADQKWFARLVVIEALIAALEQLDLQTPKLDATARAEMKKARQQLMAEKP</sequence>
<evidence type="ECO:0000259" key="4">
    <source>
        <dbReference type="Pfam" id="PF03976"/>
    </source>
</evidence>
<evidence type="ECO:0000313" key="5">
    <source>
        <dbReference type="EMBL" id="GEC62756.1"/>
    </source>
</evidence>
<evidence type="ECO:0000256" key="1">
    <source>
        <dbReference type="ARBA" id="ARBA00009924"/>
    </source>
</evidence>
<dbReference type="InterPro" id="IPR022488">
    <property type="entry name" value="PPK2-related"/>
</dbReference>
<dbReference type="RefSeq" id="WP_003621236.1">
    <property type="nucleotide sequence ID" value="NZ_BJNN01000042.1"/>
</dbReference>
<proteinExistence type="inferred from homology"/>
<dbReference type="PANTHER" id="PTHR34383:SF3">
    <property type="entry name" value="POLYPHOSPHATE:AMP PHOSPHOTRANSFERASE"/>
    <property type="match status" value="1"/>
</dbReference>
<evidence type="ECO:0000256" key="3">
    <source>
        <dbReference type="ARBA" id="ARBA00022777"/>
    </source>
</evidence>
<dbReference type="Proteomes" id="UP001202887">
    <property type="component" value="Unassembled WGS sequence"/>
</dbReference>
<dbReference type="GO" id="GO:0008976">
    <property type="term" value="F:polyphosphate kinase activity"/>
    <property type="evidence" value="ECO:0007669"/>
    <property type="project" value="InterPro"/>
</dbReference>
<evidence type="ECO:0000256" key="2">
    <source>
        <dbReference type="ARBA" id="ARBA00022679"/>
    </source>
</evidence>
<evidence type="ECO:0000313" key="6">
    <source>
        <dbReference type="EMBL" id="MCJ8354090.1"/>
    </source>
</evidence>
<gene>
    <name evidence="5" type="ORF">GHA01_06050</name>
    <name evidence="6" type="ORF">K1W68_08830</name>
</gene>
<accession>A0AAW5ES20</accession>
<dbReference type="InterPro" id="IPR027417">
    <property type="entry name" value="P-loop_NTPase"/>
</dbReference>
<dbReference type="EMBL" id="BJNN01000042">
    <property type="protein sequence ID" value="GEC62756.1"/>
    <property type="molecule type" value="Genomic_DNA"/>
</dbReference>
<dbReference type="SUPFAM" id="SSF52540">
    <property type="entry name" value="P-loop containing nucleoside triphosphate hydrolases"/>
    <property type="match status" value="1"/>
</dbReference>
<organism evidence="6 8">
    <name type="scientific">Novacetimonas hansenii</name>
    <name type="common">Komagataeibacter hansenii</name>
    <dbReference type="NCBI Taxonomy" id="436"/>
    <lineage>
        <taxon>Bacteria</taxon>
        <taxon>Pseudomonadati</taxon>
        <taxon>Pseudomonadota</taxon>
        <taxon>Alphaproteobacteria</taxon>
        <taxon>Acetobacterales</taxon>
        <taxon>Acetobacteraceae</taxon>
        <taxon>Novacetimonas</taxon>
    </lineage>
</organism>
<dbReference type="Proteomes" id="UP000319478">
    <property type="component" value="Unassembled WGS sequence"/>
</dbReference>
<keyword evidence="7" id="KW-1185">Reference proteome</keyword>
<dbReference type="InterPro" id="IPR016898">
    <property type="entry name" value="Polyphosphate_phosphotransfera"/>
</dbReference>
<dbReference type="InterPro" id="IPR022300">
    <property type="entry name" value="PPK2-rel_1"/>
</dbReference>
<dbReference type="PANTHER" id="PTHR34383">
    <property type="entry name" value="POLYPHOSPHATE:AMP PHOSPHOTRANSFERASE-RELATED"/>
    <property type="match status" value="1"/>
</dbReference>
<reference evidence="6" key="2">
    <citation type="journal article" date="2021" name="Polymers (Basel)">
        <title>Highly Stretchable Bacterial Cellulose Produced by Komagataeibacter hansenii SI1.</title>
        <authorList>
            <person name="Cielecka I."/>
            <person name="Ryngajllo M."/>
            <person name="Maniukiewicz W."/>
            <person name="Bielecki S."/>
        </authorList>
    </citation>
    <scope>NUCLEOTIDE SEQUENCE</scope>
    <source>
        <strain evidence="6">SI1</strain>
    </source>
</reference>
<dbReference type="PIRSF" id="PIRSF028756">
    <property type="entry name" value="PPK2_prd"/>
    <property type="match status" value="1"/>
</dbReference>
<protein>
    <submittedName>
        <fullName evidence="6">Polyphosphate kinase 2 family protein</fullName>
    </submittedName>
</protein>
<reference evidence="5 7" key="1">
    <citation type="submission" date="2019-06" db="EMBL/GenBank/DDBJ databases">
        <title>Whole genome shotgun sequence of Komagataeibacter hansenii NBRC 14820.</title>
        <authorList>
            <person name="Hosoyama A."/>
            <person name="Uohara A."/>
            <person name="Ohji S."/>
            <person name="Ichikawa N."/>
        </authorList>
    </citation>
    <scope>NUCLEOTIDE SEQUENCE [LARGE SCALE GENOMIC DNA]</scope>
    <source>
        <strain evidence="5 7">NBRC 14820</strain>
    </source>
</reference>
<keyword evidence="2" id="KW-0808">Transferase</keyword>
<dbReference type="AlphaFoldDB" id="A0AAW5ES20"/>
<dbReference type="Pfam" id="PF03976">
    <property type="entry name" value="PPK2"/>
    <property type="match status" value="1"/>
</dbReference>
<dbReference type="EMBL" id="JAIBCX010000019">
    <property type="protein sequence ID" value="MCJ8354090.1"/>
    <property type="molecule type" value="Genomic_DNA"/>
</dbReference>
<comment type="similarity">
    <text evidence="1">Belongs to the polyphosphate kinase 2 (PPK2) family. Class I subfamily.</text>
</comment>
<dbReference type="NCBIfam" id="TIGR03709">
    <property type="entry name" value="PPK2_rel_1"/>
    <property type="match status" value="1"/>
</dbReference>
<dbReference type="GO" id="GO:0006797">
    <property type="term" value="P:polyphosphate metabolic process"/>
    <property type="evidence" value="ECO:0007669"/>
    <property type="project" value="InterPro"/>
</dbReference>
<evidence type="ECO:0000313" key="7">
    <source>
        <dbReference type="Proteomes" id="UP000319478"/>
    </source>
</evidence>
<reference evidence="6" key="3">
    <citation type="submission" date="2022-03" db="EMBL/GenBank/DDBJ databases">
        <authorList>
            <person name="Ryngajllo M."/>
            <person name="Jacek P."/>
            <person name="Kubiak K."/>
        </authorList>
    </citation>
    <scope>NUCLEOTIDE SEQUENCE</scope>
    <source>
        <strain evidence="6">SI1</strain>
    </source>
</reference>
<comment type="caution">
    <text evidence="6">The sequence shown here is derived from an EMBL/GenBank/DDBJ whole genome shotgun (WGS) entry which is preliminary data.</text>
</comment>
<feature type="domain" description="Polyphosphate kinase-2-related" evidence="4">
    <location>
        <begin position="52"/>
        <end position="287"/>
    </location>
</feature>
<evidence type="ECO:0000313" key="8">
    <source>
        <dbReference type="Proteomes" id="UP001202887"/>
    </source>
</evidence>
<name>A0AAW5ES20_NOVHA</name>